<accession>A0A1C7EAN4</accession>
<dbReference type="PANTHER" id="PTHR30055:SF226">
    <property type="entry name" value="HTH-TYPE TRANSCRIPTIONAL REGULATOR PKSA"/>
    <property type="match status" value="1"/>
</dbReference>
<reference evidence="4" key="1">
    <citation type="submission" date="2016-10" db="EMBL/GenBank/DDBJ databases">
        <authorList>
            <person name="See-Too W.S."/>
        </authorList>
    </citation>
    <scope>NUCLEOTIDE SEQUENCE [LARGE SCALE GENOMIC DNA]</scope>
    <source>
        <strain evidence="4">DSM 23997</strain>
    </source>
</reference>
<keyword evidence="1 2" id="KW-0238">DNA-binding</keyword>
<dbReference type="RefSeq" id="WP_068871561.1">
    <property type="nucleotide sequence ID" value="NZ_JBKIZW010000014.1"/>
</dbReference>
<dbReference type="Gene3D" id="1.10.10.60">
    <property type="entry name" value="Homeodomain-like"/>
    <property type="match status" value="1"/>
</dbReference>
<dbReference type="PRINTS" id="PR00455">
    <property type="entry name" value="HTHTETR"/>
</dbReference>
<evidence type="ECO:0000313" key="5">
    <source>
        <dbReference type="Proteomes" id="UP000092650"/>
    </source>
</evidence>
<evidence type="ECO:0000259" key="3">
    <source>
        <dbReference type="PROSITE" id="PS50977"/>
    </source>
</evidence>
<dbReference type="OrthoDB" id="9780939at2"/>
<proteinExistence type="predicted"/>
<dbReference type="GO" id="GO:0003700">
    <property type="term" value="F:DNA-binding transcription factor activity"/>
    <property type="evidence" value="ECO:0007669"/>
    <property type="project" value="TreeGrafter"/>
</dbReference>
<dbReference type="Proteomes" id="UP000092650">
    <property type="component" value="Chromosome"/>
</dbReference>
<dbReference type="InterPro" id="IPR023772">
    <property type="entry name" value="DNA-bd_HTH_TetR-type_CS"/>
</dbReference>
<dbReference type="InterPro" id="IPR009057">
    <property type="entry name" value="Homeodomain-like_sf"/>
</dbReference>
<dbReference type="InterPro" id="IPR050109">
    <property type="entry name" value="HTH-type_TetR-like_transc_reg"/>
</dbReference>
<dbReference type="SUPFAM" id="SSF48498">
    <property type="entry name" value="Tetracyclin repressor-like, C-terminal domain"/>
    <property type="match status" value="1"/>
</dbReference>
<gene>
    <name evidence="4" type="ORF">BBI15_13040</name>
</gene>
<evidence type="ECO:0000256" key="2">
    <source>
        <dbReference type="PROSITE-ProRule" id="PRU00335"/>
    </source>
</evidence>
<feature type="DNA-binding region" description="H-T-H motif" evidence="2">
    <location>
        <begin position="42"/>
        <end position="61"/>
    </location>
</feature>
<dbReference type="GO" id="GO:0000976">
    <property type="term" value="F:transcription cis-regulatory region binding"/>
    <property type="evidence" value="ECO:0007669"/>
    <property type="project" value="TreeGrafter"/>
</dbReference>
<evidence type="ECO:0000313" key="4">
    <source>
        <dbReference type="EMBL" id="ANU21044.1"/>
    </source>
</evidence>
<evidence type="ECO:0000256" key="1">
    <source>
        <dbReference type="ARBA" id="ARBA00023125"/>
    </source>
</evidence>
<dbReference type="InterPro" id="IPR001647">
    <property type="entry name" value="HTH_TetR"/>
</dbReference>
<organism evidence="4 5">
    <name type="scientific">Planococcus plakortidis</name>
    <dbReference type="NCBI Taxonomy" id="1038856"/>
    <lineage>
        <taxon>Bacteria</taxon>
        <taxon>Bacillati</taxon>
        <taxon>Bacillota</taxon>
        <taxon>Bacilli</taxon>
        <taxon>Bacillales</taxon>
        <taxon>Caryophanaceae</taxon>
        <taxon>Planococcus</taxon>
    </lineage>
</organism>
<dbReference type="InterPro" id="IPR036271">
    <property type="entry name" value="Tet_transcr_reg_TetR-rel_C_sf"/>
</dbReference>
<feature type="domain" description="HTH tetR-type" evidence="3">
    <location>
        <begin position="19"/>
        <end position="79"/>
    </location>
</feature>
<dbReference type="PROSITE" id="PS50977">
    <property type="entry name" value="HTH_TETR_2"/>
    <property type="match status" value="1"/>
</dbReference>
<sequence length="222" mass="25978">MCVKEEVDIIIARFESLEESKQHTIRQAALEEFAAHGYDKASTNRIVKAAGIGKGMLFYYFTSKQELYEYLVKYSLEFIQIQYLDKVDAGEPDLIERLTQLARLKMEAQAENEEVFKFSAVFLQEGETHLPKELAANIENMKQAGYQLMYEGIDRSRFRKDADPDKVFHLIRWSIDGYQQELLARLSGKKLAEIDFAPYWQEFYGYLAILKKSFYETEEESR</sequence>
<dbReference type="STRING" id="1038856.BBI15_13040"/>
<dbReference type="AlphaFoldDB" id="A0A1C7EAN4"/>
<protein>
    <submittedName>
        <fullName evidence="4">TetR family transcriptional regulator</fullName>
    </submittedName>
</protein>
<dbReference type="PROSITE" id="PS01081">
    <property type="entry name" value="HTH_TETR_1"/>
    <property type="match status" value="1"/>
</dbReference>
<name>A0A1C7EAN4_9BACL</name>
<dbReference type="SUPFAM" id="SSF46689">
    <property type="entry name" value="Homeodomain-like"/>
    <property type="match status" value="1"/>
</dbReference>
<keyword evidence="5" id="KW-1185">Reference proteome</keyword>
<dbReference type="KEGG" id="ppla:BBI15_13040"/>
<dbReference type="Pfam" id="PF00440">
    <property type="entry name" value="TetR_N"/>
    <property type="match status" value="1"/>
</dbReference>
<dbReference type="PANTHER" id="PTHR30055">
    <property type="entry name" value="HTH-TYPE TRANSCRIPTIONAL REGULATOR RUTR"/>
    <property type="match status" value="1"/>
</dbReference>
<dbReference type="EMBL" id="CP016539">
    <property type="protein sequence ID" value="ANU21044.1"/>
    <property type="molecule type" value="Genomic_DNA"/>
</dbReference>
<dbReference type="Gene3D" id="1.10.357.10">
    <property type="entry name" value="Tetracycline Repressor, domain 2"/>
    <property type="match status" value="1"/>
</dbReference>